<evidence type="ECO:0000256" key="1">
    <source>
        <dbReference type="SAM" id="SignalP"/>
    </source>
</evidence>
<organism evidence="2 3">
    <name type="scientific">Vanessa tameamea</name>
    <name type="common">Kamehameha butterfly</name>
    <dbReference type="NCBI Taxonomy" id="334116"/>
    <lineage>
        <taxon>Eukaryota</taxon>
        <taxon>Metazoa</taxon>
        <taxon>Ecdysozoa</taxon>
        <taxon>Arthropoda</taxon>
        <taxon>Hexapoda</taxon>
        <taxon>Insecta</taxon>
        <taxon>Pterygota</taxon>
        <taxon>Neoptera</taxon>
        <taxon>Endopterygota</taxon>
        <taxon>Lepidoptera</taxon>
        <taxon>Glossata</taxon>
        <taxon>Ditrysia</taxon>
        <taxon>Papilionoidea</taxon>
        <taxon>Nymphalidae</taxon>
        <taxon>Nymphalinae</taxon>
        <taxon>Vanessa</taxon>
    </lineage>
</organism>
<gene>
    <name evidence="3" type="primary">LOC113391958</name>
</gene>
<keyword evidence="1" id="KW-0732">Signal</keyword>
<proteinExistence type="predicted"/>
<name>A0A8B8HH97_VANTA</name>
<dbReference type="SUPFAM" id="SSF63825">
    <property type="entry name" value="YWTD domain"/>
    <property type="match status" value="1"/>
</dbReference>
<dbReference type="GeneID" id="113391958"/>
<dbReference type="OrthoDB" id="7277646at2759"/>
<feature type="signal peptide" evidence="1">
    <location>
        <begin position="1"/>
        <end position="18"/>
    </location>
</feature>
<reference evidence="3" key="1">
    <citation type="submission" date="2025-08" db="UniProtKB">
        <authorList>
            <consortium name="RefSeq"/>
        </authorList>
    </citation>
    <scope>IDENTIFICATION</scope>
    <source>
        <tissue evidence="3">Whole body</tissue>
    </source>
</reference>
<dbReference type="OMA" id="EMYLIDA"/>
<dbReference type="InterPro" id="IPR015943">
    <property type="entry name" value="WD40/YVTN_repeat-like_dom_sf"/>
</dbReference>
<sequence>MLSIIGILISVITVCVNAKINIYVTDTPIKRIGTRLYKQELLTNQFKDVKELAYDSASRNLYFMFMDDSIQNSGRAFINIITKRAAKINGIEKNKATAVDPDTGEVYFGSDDGLYKYDPIAEEAINIGLYNMNIFKIVIRNNEMYLIDANNHMIYKIFDQGLKAVLVGNMKTVIEFDVDYKKNIHFVTMCGVYCAIDGVEVVKNKDLNVVYHFISDEYKTFGVTESGLYEIDCKNGTAKHVAFLDFFPRSIIFGDYGDIFYAVDDNIYRLKPINSYTIYKIHRHKS</sequence>
<keyword evidence="2" id="KW-1185">Reference proteome</keyword>
<evidence type="ECO:0000313" key="3">
    <source>
        <dbReference type="RefSeq" id="XP_026483905.2"/>
    </source>
</evidence>
<accession>A0A8B8HH97</accession>
<dbReference type="RefSeq" id="XP_026483905.2">
    <property type="nucleotide sequence ID" value="XM_026628120.2"/>
</dbReference>
<evidence type="ECO:0000313" key="2">
    <source>
        <dbReference type="Proteomes" id="UP001652626"/>
    </source>
</evidence>
<feature type="chain" id="PRO_5047039735" evidence="1">
    <location>
        <begin position="19"/>
        <end position="286"/>
    </location>
</feature>
<dbReference type="Gene3D" id="2.130.10.10">
    <property type="entry name" value="YVTN repeat-like/Quinoprotein amine dehydrogenase"/>
    <property type="match status" value="1"/>
</dbReference>
<dbReference type="Proteomes" id="UP001652626">
    <property type="component" value="Chromosome 27"/>
</dbReference>
<protein>
    <submittedName>
        <fullName evidence="3">Uncharacterized protein LOC113391958</fullName>
    </submittedName>
</protein>
<dbReference type="AlphaFoldDB" id="A0A8B8HH97"/>